<proteinExistence type="predicted"/>
<dbReference type="Proteomes" id="UP000799441">
    <property type="component" value="Unassembled WGS sequence"/>
</dbReference>
<comment type="caution">
    <text evidence="2">The sequence shown here is derived from an EMBL/GenBank/DDBJ whole genome shotgun (WGS) entry which is preliminary data.</text>
</comment>
<protein>
    <submittedName>
        <fullName evidence="2">Uncharacterized protein</fullName>
    </submittedName>
</protein>
<reference evidence="2" key="1">
    <citation type="journal article" date="2020" name="Stud. Mycol.">
        <title>101 Dothideomycetes genomes: a test case for predicting lifestyles and emergence of pathogens.</title>
        <authorList>
            <person name="Haridas S."/>
            <person name="Albert R."/>
            <person name="Binder M."/>
            <person name="Bloem J."/>
            <person name="Labutti K."/>
            <person name="Salamov A."/>
            <person name="Andreopoulos B."/>
            <person name="Baker S."/>
            <person name="Barry K."/>
            <person name="Bills G."/>
            <person name="Bluhm B."/>
            <person name="Cannon C."/>
            <person name="Castanera R."/>
            <person name="Culley D."/>
            <person name="Daum C."/>
            <person name="Ezra D."/>
            <person name="Gonzalez J."/>
            <person name="Henrissat B."/>
            <person name="Kuo A."/>
            <person name="Liang C."/>
            <person name="Lipzen A."/>
            <person name="Lutzoni F."/>
            <person name="Magnuson J."/>
            <person name="Mondo S."/>
            <person name="Nolan M."/>
            <person name="Ohm R."/>
            <person name="Pangilinan J."/>
            <person name="Park H.-J."/>
            <person name="Ramirez L."/>
            <person name="Alfaro M."/>
            <person name="Sun H."/>
            <person name="Tritt A."/>
            <person name="Yoshinaga Y."/>
            <person name="Zwiers L.-H."/>
            <person name="Turgeon B."/>
            <person name="Goodwin S."/>
            <person name="Spatafora J."/>
            <person name="Crous P."/>
            <person name="Grigoriev I."/>
        </authorList>
    </citation>
    <scope>NUCLEOTIDE SEQUENCE</scope>
    <source>
        <strain evidence="2">CBS 116435</strain>
    </source>
</reference>
<evidence type="ECO:0000313" key="3">
    <source>
        <dbReference type="Proteomes" id="UP000799441"/>
    </source>
</evidence>
<organism evidence="2 3">
    <name type="scientific">Polychaeton citri CBS 116435</name>
    <dbReference type="NCBI Taxonomy" id="1314669"/>
    <lineage>
        <taxon>Eukaryota</taxon>
        <taxon>Fungi</taxon>
        <taxon>Dikarya</taxon>
        <taxon>Ascomycota</taxon>
        <taxon>Pezizomycotina</taxon>
        <taxon>Dothideomycetes</taxon>
        <taxon>Dothideomycetidae</taxon>
        <taxon>Capnodiales</taxon>
        <taxon>Capnodiaceae</taxon>
        <taxon>Polychaeton</taxon>
    </lineage>
</organism>
<keyword evidence="3" id="KW-1185">Reference proteome</keyword>
<dbReference type="EMBL" id="MU003812">
    <property type="protein sequence ID" value="KAF2719388.1"/>
    <property type="molecule type" value="Genomic_DNA"/>
</dbReference>
<gene>
    <name evidence="2" type="ORF">K431DRAFT_113294</name>
</gene>
<feature type="compositionally biased region" description="Polar residues" evidence="1">
    <location>
        <begin position="63"/>
        <end position="75"/>
    </location>
</feature>
<evidence type="ECO:0000313" key="2">
    <source>
        <dbReference type="EMBL" id="KAF2719388.1"/>
    </source>
</evidence>
<accession>A0A9P4Q2J4</accession>
<name>A0A9P4Q2J4_9PEZI</name>
<dbReference type="AlphaFoldDB" id="A0A9P4Q2J4"/>
<sequence>MSPFQSLSPDLCVGVALSAWAHSLWPAMAVSPWHFQTSAAGFAAALSPEGSCREGEARRNPFEPQTQRAQATLNGRAQDPTDSRLMACRRKAIVGLKRYLVAHSAHIAHHAEDWGVRAAALCDRQLIFLLLAYLWGCGLAHAS</sequence>
<evidence type="ECO:0000256" key="1">
    <source>
        <dbReference type="SAM" id="MobiDB-lite"/>
    </source>
</evidence>
<feature type="region of interest" description="Disordered" evidence="1">
    <location>
        <begin position="52"/>
        <end position="79"/>
    </location>
</feature>
<feature type="compositionally biased region" description="Basic and acidic residues" evidence="1">
    <location>
        <begin position="52"/>
        <end position="61"/>
    </location>
</feature>